<dbReference type="InterPro" id="IPR023026">
    <property type="entry name" value="Trp_synth_beta/beta-like"/>
</dbReference>
<evidence type="ECO:0000256" key="2">
    <source>
        <dbReference type="ARBA" id="ARBA00004733"/>
    </source>
</evidence>
<dbReference type="HAMAP" id="MF_00133">
    <property type="entry name" value="Trp_synth_beta"/>
    <property type="match status" value="1"/>
</dbReference>
<evidence type="ECO:0000313" key="11">
    <source>
        <dbReference type="EMBL" id="BAL58212.1"/>
    </source>
</evidence>
<comment type="pathway">
    <text evidence="2">Amino-acid biosynthesis; L-tryptophan biosynthesis; L-tryptophan from chorismate: step 5/5.</text>
</comment>
<evidence type="ECO:0000256" key="3">
    <source>
        <dbReference type="ARBA" id="ARBA00012043"/>
    </source>
</evidence>
<dbReference type="PIRSF" id="PIRSF001413">
    <property type="entry name" value="Trp_syn_beta"/>
    <property type="match status" value="1"/>
</dbReference>
<dbReference type="Gene3D" id="3.40.50.1100">
    <property type="match status" value="2"/>
</dbReference>
<dbReference type="InterPro" id="IPR036052">
    <property type="entry name" value="TrpB-like_PALP_sf"/>
</dbReference>
<dbReference type="InterPro" id="IPR006654">
    <property type="entry name" value="Trp_synth_beta"/>
</dbReference>
<accession>H5SPX6</accession>
<dbReference type="PANTHER" id="PTHR48077:SF3">
    <property type="entry name" value="TRYPTOPHAN SYNTHASE"/>
    <property type="match status" value="1"/>
</dbReference>
<keyword evidence="7" id="KW-0057">Aromatic amino acid biosynthesis</keyword>
<dbReference type="EMBL" id="AP011797">
    <property type="protein sequence ID" value="BAL58212.1"/>
    <property type="molecule type" value="Genomic_DNA"/>
</dbReference>
<comment type="cofactor">
    <cofactor evidence="1">
        <name>pyridoxal 5'-phosphate</name>
        <dbReference type="ChEBI" id="CHEBI:597326"/>
    </cofactor>
</comment>
<dbReference type="InterPro" id="IPR006653">
    <property type="entry name" value="Trp_synth_b_CS"/>
</dbReference>
<dbReference type="InterPro" id="IPR001926">
    <property type="entry name" value="TrpB-like_PALP"/>
</dbReference>
<gene>
    <name evidence="11" type="ORF">HGMM_F55D02C12</name>
</gene>
<keyword evidence="8" id="KW-0456">Lyase</keyword>
<proteinExistence type="inferred from homology"/>
<keyword evidence="6" id="KW-0663">Pyridoxal phosphate</keyword>
<evidence type="ECO:0000256" key="4">
    <source>
        <dbReference type="ARBA" id="ARBA00022605"/>
    </source>
</evidence>
<reference evidence="11" key="1">
    <citation type="journal article" date="2005" name="Environ. Microbiol.">
        <title>Genetic and functional properties of uncultivated thermophilic crenarchaeotes from a subsurface gold mine as revealed by analysis of genome fragments.</title>
        <authorList>
            <person name="Nunoura T."/>
            <person name="Hirayama H."/>
            <person name="Takami H."/>
            <person name="Oida H."/>
            <person name="Nishi S."/>
            <person name="Shimamura S."/>
            <person name="Suzuki Y."/>
            <person name="Inagaki F."/>
            <person name="Takai K."/>
            <person name="Nealson K.H."/>
            <person name="Horikoshi K."/>
        </authorList>
    </citation>
    <scope>NUCLEOTIDE SEQUENCE</scope>
</reference>
<dbReference type="PROSITE" id="PS00168">
    <property type="entry name" value="TRP_SYNTHASE_BETA"/>
    <property type="match status" value="1"/>
</dbReference>
<keyword evidence="4" id="KW-0028">Amino-acid biosynthesis</keyword>
<evidence type="ECO:0000256" key="1">
    <source>
        <dbReference type="ARBA" id="ARBA00001933"/>
    </source>
</evidence>
<comment type="catalytic activity">
    <reaction evidence="9">
        <text>(1S,2R)-1-C-(indol-3-yl)glycerol 3-phosphate + L-serine = D-glyceraldehyde 3-phosphate + L-tryptophan + H2O</text>
        <dbReference type="Rhea" id="RHEA:10532"/>
        <dbReference type="ChEBI" id="CHEBI:15377"/>
        <dbReference type="ChEBI" id="CHEBI:33384"/>
        <dbReference type="ChEBI" id="CHEBI:57912"/>
        <dbReference type="ChEBI" id="CHEBI:58866"/>
        <dbReference type="ChEBI" id="CHEBI:59776"/>
        <dbReference type="EC" id="4.2.1.20"/>
    </reaction>
</comment>
<organism evidence="11">
    <name type="scientific">uncultured prokaryote</name>
    <dbReference type="NCBI Taxonomy" id="198431"/>
    <lineage>
        <taxon>unclassified sequences</taxon>
        <taxon>environmental samples</taxon>
    </lineage>
</organism>
<evidence type="ECO:0000256" key="8">
    <source>
        <dbReference type="ARBA" id="ARBA00023239"/>
    </source>
</evidence>
<dbReference type="Pfam" id="PF00291">
    <property type="entry name" value="PALP"/>
    <property type="match status" value="1"/>
</dbReference>
<sequence length="397" mass="43876">MKLPDKKGFFGKYGGKYVPETLQFALEELEASFDREIKNKHFHKELNYYLRNFAGRPTPLYFAENLSKELGFKVYLKREDLCHTGSHKINNTIAQVLLAKKMGKRRIIAETGAGQHGVATATASALFNMKCEIYMGELDMERQKLNVFRMRALGAEVHPVSSGTKTLKDAMNEAIRDWVTNVRDTHYVIGSVAGPHPYPLMVRTFQSVIGRETRLQIMKAEGRLPDAIVACVGGGSNAMGIFYPFLNTSVRLICVEAGGLGLHSKMHGASLTKGEPGVLHGMFTYILQTEDGQIQNPHSIAAGLDYPGVGPELSYLKDKGRVEVNAVTDEEAVEGFLLLSRTEGIIPALEPSHAIGFVWMNRKKFDRGSIVIINISGRGDKDAEIVSKVRDGKGFTL</sequence>
<evidence type="ECO:0000256" key="6">
    <source>
        <dbReference type="ARBA" id="ARBA00022898"/>
    </source>
</evidence>
<dbReference type="NCBIfam" id="TIGR00263">
    <property type="entry name" value="trpB"/>
    <property type="match status" value="1"/>
</dbReference>
<dbReference type="CDD" id="cd06446">
    <property type="entry name" value="Trp-synth_B"/>
    <property type="match status" value="1"/>
</dbReference>
<evidence type="ECO:0000256" key="5">
    <source>
        <dbReference type="ARBA" id="ARBA00022822"/>
    </source>
</evidence>
<evidence type="ECO:0000256" key="9">
    <source>
        <dbReference type="ARBA" id="ARBA00049047"/>
    </source>
</evidence>
<dbReference type="PANTHER" id="PTHR48077">
    <property type="entry name" value="TRYPTOPHAN SYNTHASE-RELATED"/>
    <property type="match status" value="1"/>
</dbReference>
<evidence type="ECO:0000256" key="7">
    <source>
        <dbReference type="ARBA" id="ARBA00023141"/>
    </source>
</evidence>
<keyword evidence="5" id="KW-0822">Tryptophan biosynthesis</keyword>
<dbReference type="SUPFAM" id="SSF53686">
    <property type="entry name" value="Tryptophan synthase beta subunit-like PLP-dependent enzymes"/>
    <property type="match status" value="1"/>
</dbReference>
<dbReference type="FunFam" id="3.40.50.1100:FF:000001">
    <property type="entry name" value="Tryptophan synthase beta chain"/>
    <property type="match status" value="1"/>
</dbReference>
<name>H5SPX6_9ZZZZ</name>
<reference evidence="11" key="2">
    <citation type="journal article" date="2012" name="PLoS ONE">
        <title>A Deeply Branching Thermophilic Bacterium with an Ancient Acetyl-CoA Pathway Dominates a Subsurface Ecosystem.</title>
        <authorList>
            <person name="Takami H."/>
            <person name="Noguchi H."/>
            <person name="Takaki Y."/>
            <person name="Uchiyama I."/>
            <person name="Toyoda A."/>
            <person name="Nishi S."/>
            <person name="Chee G.-J."/>
            <person name="Arai W."/>
            <person name="Nunoura T."/>
            <person name="Itoh T."/>
            <person name="Hattori M."/>
            <person name="Takai K."/>
        </authorList>
    </citation>
    <scope>NUCLEOTIDE SEQUENCE</scope>
</reference>
<protein>
    <recommendedName>
        <fullName evidence="3">tryptophan synthase</fullName>
        <ecNumber evidence="3">4.2.1.20</ecNumber>
    </recommendedName>
</protein>
<dbReference type="GO" id="GO:0004834">
    <property type="term" value="F:tryptophan synthase activity"/>
    <property type="evidence" value="ECO:0007669"/>
    <property type="project" value="UniProtKB-EC"/>
</dbReference>
<dbReference type="UniPathway" id="UPA00035">
    <property type="reaction ID" value="UER00044"/>
</dbReference>
<dbReference type="AlphaFoldDB" id="H5SPX6"/>
<evidence type="ECO:0000259" key="10">
    <source>
        <dbReference type="Pfam" id="PF00291"/>
    </source>
</evidence>
<feature type="domain" description="Tryptophan synthase beta chain-like PALP" evidence="10">
    <location>
        <begin position="54"/>
        <end position="375"/>
    </location>
</feature>
<dbReference type="FunFam" id="3.40.50.1100:FF:000004">
    <property type="entry name" value="Tryptophan synthase beta chain"/>
    <property type="match status" value="1"/>
</dbReference>
<dbReference type="EC" id="4.2.1.20" evidence="3"/>